<dbReference type="EMBL" id="GGEC01080226">
    <property type="protein sequence ID" value="MBX60710.1"/>
    <property type="molecule type" value="Transcribed_RNA"/>
</dbReference>
<dbReference type="AlphaFoldDB" id="A0A2P2Q139"/>
<protein>
    <submittedName>
        <fullName evidence="1">Uncharacterized protein</fullName>
    </submittedName>
</protein>
<sequence>MKQISLIIIFFLLDHCFLFPIPLWPI</sequence>
<evidence type="ECO:0000313" key="1">
    <source>
        <dbReference type="EMBL" id="MBX60710.1"/>
    </source>
</evidence>
<name>A0A2P2Q139_RHIMU</name>
<accession>A0A2P2Q139</accession>
<reference evidence="1" key="1">
    <citation type="submission" date="2018-02" db="EMBL/GenBank/DDBJ databases">
        <title>Rhizophora mucronata_Transcriptome.</title>
        <authorList>
            <person name="Meera S.P."/>
            <person name="Sreeshan A."/>
            <person name="Augustine A."/>
        </authorList>
    </citation>
    <scope>NUCLEOTIDE SEQUENCE</scope>
    <source>
        <tissue evidence="1">Leaf</tissue>
    </source>
</reference>
<proteinExistence type="predicted"/>
<organism evidence="1">
    <name type="scientific">Rhizophora mucronata</name>
    <name type="common">Asiatic mangrove</name>
    <dbReference type="NCBI Taxonomy" id="61149"/>
    <lineage>
        <taxon>Eukaryota</taxon>
        <taxon>Viridiplantae</taxon>
        <taxon>Streptophyta</taxon>
        <taxon>Embryophyta</taxon>
        <taxon>Tracheophyta</taxon>
        <taxon>Spermatophyta</taxon>
        <taxon>Magnoliopsida</taxon>
        <taxon>eudicotyledons</taxon>
        <taxon>Gunneridae</taxon>
        <taxon>Pentapetalae</taxon>
        <taxon>rosids</taxon>
        <taxon>fabids</taxon>
        <taxon>Malpighiales</taxon>
        <taxon>Rhizophoraceae</taxon>
        <taxon>Rhizophora</taxon>
    </lineage>
</organism>